<dbReference type="GO" id="GO:0008233">
    <property type="term" value="F:peptidase activity"/>
    <property type="evidence" value="ECO:0007669"/>
    <property type="project" value="UniProtKB-KW"/>
</dbReference>
<dbReference type="InterPro" id="IPR022764">
    <property type="entry name" value="Peptidase_S54_rhomboid_dom"/>
</dbReference>
<gene>
    <name evidence="9" type="ORF">OJ996_14045</name>
</gene>
<evidence type="ECO:0000313" key="9">
    <source>
        <dbReference type="EMBL" id="MCW1914705.1"/>
    </source>
</evidence>
<keyword evidence="9" id="KW-0645">Protease</keyword>
<name>A0ABT3G629_9BACT</name>
<evidence type="ECO:0000256" key="1">
    <source>
        <dbReference type="ARBA" id="ARBA00004141"/>
    </source>
</evidence>
<dbReference type="Proteomes" id="UP001165653">
    <property type="component" value="Unassembled WGS sequence"/>
</dbReference>
<keyword evidence="3 7" id="KW-0812">Transmembrane</keyword>
<reference evidence="9" key="1">
    <citation type="submission" date="2022-10" db="EMBL/GenBank/DDBJ databases">
        <title>Luteolibacter sp. GHJ8, whole genome shotgun sequencing project.</title>
        <authorList>
            <person name="Zhao G."/>
            <person name="Shen L."/>
        </authorList>
    </citation>
    <scope>NUCLEOTIDE SEQUENCE</scope>
    <source>
        <strain evidence="9">GHJ8</strain>
    </source>
</reference>
<evidence type="ECO:0000256" key="3">
    <source>
        <dbReference type="ARBA" id="ARBA00022692"/>
    </source>
</evidence>
<evidence type="ECO:0000256" key="6">
    <source>
        <dbReference type="ARBA" id="ARBA00023136"/>
    </source>
</evidence>
<keyword evidence="6 7" id="KW-0472">Membrane</keyword>
<sequence length="257" mass="28072">MIFPISDDDRHLMKPAWVSIGLLLANVALFLVQLMDPAFTYGWSVIPLEIVKGVDLVDPVLVRSGREILQLPQAPGPSPIYLTILSAMFMHGGWAHIGGNMLYLWIFGDNVEHRFGAVKFLIFYLLSGVVATFAQIATDPNGVIPNLGASGAISGVLGAYLVLFPRNMVNAVFFFRIVSLPAIFVIGMWAFMQFVNGAGSIAQTEQTTGGVAYAAHIGGFVAGVVMGLFARFGMKNNEPPSVFRRIYEDEPGVKRYW</sequence>
<feature type="domain" description="Peptidase S54 rhomboid" evidence="8">
    <location>
        <begin position="83"/>
        <end position="229"/>
    </location>
</feature>
<organism evidence="9 10">
    <name type="scientific">Luteolibacter rhizosphaerae</name>
    <dbReference type="NCBI Taxonomy" id="2989719"/>
    <lineage>
        <taxon>Bacteria</taxon>
        <taxon>Pseudomonadati</taxon>
        <taxon>Verrucomicrobiota</taxon>
        <taxon>Verrucomicrobiia</taxon>
        <taxon>Verrucomicrobiales</taxon>
        <taxon>Verrucomicrobiaceae</taxon>
        <taxon>Luteolibacter</taxon>
    </lineage>
</organism>
<evidence type="ECO:0000313" key="10">
    <source>
        <dbReference type="Proteomes" id="UP001165653"/>
    </source>
</evidence>
<evidence type="ECO:0000256" key="5">
    <source>
        <dbReference type="ARBA" id="ARBA00022989"/>
    </source>
</evidence>
<dbReference type="InterPro" id="IPR050925">
    <property type="entry name" value="Rhomboid_protease_S54"/>
</dbReference>
<feature type="transmembrane region" description="Helical" evidence="7">
    <location>
        <begin position="143"/>
        <end position="164"/>
    </location>
</feature>
<feature type="transmembrane region" description="Helical" evidence="7">
    <location>
        <begin position="171"/>
        <end position="191"/>
    </location>
</feature>
<feature type="transmembrane region" description="Helical" evidence="7">
    <location>
        <begin position="211"/>
        <end position="230"/>
    </location>
</feature>
<keyword evidence="4" id="KW-0378">Hydrolase</keyword>
<evidence type="ECO:0000256" key="4">
    <source>
        <dbReference type="ARBA" id="ARBA00022801"/>
    </source>
</evidence>
<protein>
    <submittedName>
        <fullName evidence="9">Rhomboid family intramembrane serine protease</fullName>
    </submittedName>
</protein>
<feature type="transmembrane region" description="Helical" evidence="7">
    <location>
        <begin position="80"/>
        <end position="106"/>
    </location>
</feature>
<proteinExistence type="inferred from homology"/>
<dbReference type="InterPro" id="IPR035952">
    <property type="entry name" value="Rhomboid-like_sf"/>
</dbReference>
<accession>A0ABT3G629</accession>
<dbReference type="EMBL" id="JAPDDR010000007">
    <property type="protein sequence ID" value="MCW1914705.1"/>
    <property type="molecule type" value="Genomic_DNA"/>
</dbReference>
<evidence type="ECO:0000259" key="8">
    <source>
        <dbReference type="Pfam" id="PF01694"/>
    </source>
</evidence>
<keyword evidence="10" id="KW-1185">Reference proteome</keyword>
<dbReference type="PANTHER" id="PTHR43731:SF14">
    <property type="entry name" value="PRESENILIN-ASSOCIATED RHOMBOID-LIKE PROTEIN, MITOCHONDRIAL"/>
    <property type="match status" value="1"/>
</dbReference>
<evidence type="ECO:0000256" key="2">
    <source>
        <dbReference type="ARBA" id="ARBA00009045"/>
    </source>
</evidence>
<dbReference type="GO" id="GO:0006508">
    <property type="term" value="P:proteolysis"/>
    <property type="evidence" value="ECO:0007669"/>
    <property type="project" value="UniProtKB-KW"/>
</dbReference>
<dbReference type="RefSeq" id="WP_264514241.1">
    <property type="nucleotide sequence ID" value="NZ_JAPDDR010000007.1"/>
</dbReference>
<comment type="caution">
    <text evidence="9">The sequence shown here is derived from an EMBL/GenBank/DDBJ whole genome shotgun (WGS) entry which is preliminary data.</text>
</comment>
<evidence type="ECO:0000256" key="7">
    <source>
        <dbReference type="SAM" id="Phobius"/>
    </source>
</evidence>
<dbReference type="Gene3D" id="1.20.1540.10">
    <property type="entry name" value="Rhomboid-like"/>
    <property type="match status" value="1"/>
</dbReference>
<dbReference type="Pfam" id="PF01694">
    <property type="entry name" value="Rhomboid"/>
    <property type="match status" value="1"/>
</dbReference>
<feature type="transmembrane region" description="Helical" evidence="7">
    <location>
        <begin position="12"/>
        <end position="35"/>
    </location>
</feature>
<dbReference type="PANTHER" id="PTHR43731">
    <property type="entry name" value="RHOMBOID PROTEASE"/>
    <property type="match status" value="1"/>
</dbReference>
<comment type="subcellular location">
    <subcellularLocation>
        <location evidence="1">Membrane</location>
        <topology evidence="1">Multi-pass membrane protein</topology>
    </subcellularLocation>
</comment>
<dbReference type="SUPFAM" id="SSF144091">
    <property type="entry name" value="Rhomboid-like"/>
    <property type="match status" value="1"/>
</dbReference>
<feature type="transmembrane region" description="Helical" evidence="7">
    <location>
        <begin position="118"/>
        <end position="137"/>
    </location>
</feature>
<keyword evidence="5 7" id="KW-1133">Transmembrane helix</keyword>
<comment type="similarity">
    <text evidence="2">Belongs to the peptidase S54 family.</text>
</comment>